<comment type="caution">
    <text evidence="2">The sequence shown here is derived from an EMBL/GenBank/DDBJ whole genome shotgun (WGS) entry which is preliminary data.</text>
</comment>
<evidence type="ECO:0000313" key="2">
    <source>
        <dbReference type="EMBL" id="MDR6939450.1"/>
    </source>
</evidence>
<gene>
    <name evidence="2" type="ORF">J2S36_000993</name>
</gene>
<dbReference type="GO" id="GO:0008233">
    <property type="term" value="F:peptidase activity"/>
    <property type="evidence" value="ECO:0007669"/>
    <property type="project" value="UniProtKB-KW"/>
</dbReference>
<dbReference type="GO" id="GO:0006508">
    <property type="term" value="P:proteolysis"/>
    <property type="evidence" value="ECO:0007669"/>
    <property type="project" value="UniProtKB-KW"/>
</dbReference>
<evidence type="ECO:0000256" key="1">
    <source>
        <dbReference type="SAM" id="Phobius"/>
    </source>
</evidence>
<protein>
    <submittedName>
        <fullName evidence="2">Membrane-bound ClpP family serine protease</fullName>
    </submittedName>
</protein>
<feature type="transmembrane region" description="Helical" evidence="1">
    <location>
        <begin position="28"/>
        <end position="47"/>
    </location>
</feature>
<proteinExistence type="predicted"/>
<keyword evidence="2" id="KW-0378">Hydrolase</keyword>
<feature type="transmembrane region" description="Helical" evidence="1">
    <location>
        <begin position="6"/>
        <end position="21"/>
    </location>
</feature>
<evidence type="ECO:0000313" key="3">
    <source>
        <dbReference type="Proteomes" id="UP001266099"/>
    </source>
</evidence>
<name>A0ABU1T3P3_9ACTO</name>
<keyword evidence="1" id="KW-0812">Transmembrane</keyword>
<organism evidence="2 3">
    <name type="scientific">Arcanobacterium hippocoleae</name>
    <dbReference type="NCBI Taxonomy" id="149017"/>
    <lineage>
        <taxon>Bacteria</taxon>
        <taxon>Bacillati</taxon>
        <taxon>Actinomycetota</taxon>
        <taxon>Actinomycetes</taxon>
        <taxon>Actinomycetales</taxon>
        <taxon>Actinomycetaceae</taxon>
        <taxon>Arcanobacterium</taxon>
    </lineage>
</organism>
<dbReference type="RefSeq" id="WP_309956123.1">
    <property type="nucleotide sequence ID" value="NZ_JAVDUJ010000001.1"/>
</dbReference>
<sequence length="56" mass="6018">MRVTNVAGWLLCIAGIVLLWLDISHAEFLCLAGFLVALAGVVCSKATSKNRDVSDR</sequence>
<keyword evidence="1" id="KW-0472">Membrane</keyword>
<keyword evidence="3" id="KW-1185">Reference proteome</keyword>
<dbReference type="Proteomes" id="UP001266099">
    <property type="component" value="Unassembled WGS sequence"/>
</dbReference>
<dbReference type="EMBL" id="JAVDUJ010000001">
    <property type="protein sequence ID" value="MDR6939450.1"/>
    <property type="molecule type" value="Genomic_DNA"/>
</dbReference>
<accession>A0ABU1T3P3</accession>
<keyword evidence="2" id="KW-0645">Protease</keyword>
<reference evidence="2 3" key="1">
    <citation type="submission" date="2023-07" db="EMBL/GenBank/DDBJ databases">
        <title>Sequencing the genomes of 1000 actinobacteria strains.</title>
        <authorList>
            <person name="Klenk H.-P."/>
        </authorList>
    </citation>
    <scope>NUCLEOTIDE SEQUENCE [LARGE SCALE GENOMIC DNA]</scope>
    <source>
        <strain evidence="2 3">DSM 15539</strain>
    </source>
</reference>
<keyword evidence="1" id="KW-1133">Transmembrane helix</keyword>